<keyword evidence="3" id="KW-1185">Reference proteome</keyword>
<organism evidence="2 3">
    <name type="scientific">Ciona intestinalis</name>
    <name type="common">Transparent sea squirt</name>
    <name type="synonym">Ascidia intestinalis</name>
    <dbReference type="NCBI Taxonomy" id="7719"/>
    <lineage>
        <taxon>Eukaryota</taxon>
        <taxon>Metazoa</taxon>
        <taxon>Chordata</taxon>
        <taxon>Tunicata</taxon>
        <taxon>Ascidiacea</taxon>
        <taxon>Phlebobranchia</taxon>
        <taxon>Cionidae</taxon>
        <taxon>Ciona</taxon>
    </lineage>
</organism>
<dbReference type="GeneTree" id="ENSGT00390000014376"/>
<accession>F6TZP7</accession>
<evidence type="ECO:0000313" key="2">
    <source>
        <dbReference type="Ensembl" id="ENSCINP00000025962.2"/>
    </source>
</evidence>
<reference evidence="2" key="4">
    <citation type="submission" date="2025-09" db="UniProtKB">
        <authorList>
            <consortium name="Ensembl"/>
        </authorList>
    </citation>
    <scope>IDENTIFICATION</scope>
</reference>
<protein>
    <submittedName>
        <fullName evidence="2">Uncharacterized protein</fullName>
    </submittedName>
</protein>
<name>F6TZP7_CIOIN</name>
<proteinExistence type="predicted"/>
<dbReference type="InParanoid" id="F6TZP7"/>
<sequence>MQAKGGGQEWFYHAPSQRRIQDKMPVPPASQIPGLSADDQEAFERETGTNKRNWVRDTDSKYIQLAKQGGRKNLLTFNVKELNPDPKSYPRVDWFDHVPMTIEDEKKILAERQWNPPEYMVHDAIIEPEPVSRISEVELGEARKIGRGIQEKYEGRGIPYHTDYSSVAYGKNPQGQNGELKLPKIKTNQGAAREVEFQKLLSGGYGIDWVKQRRENERSFKRKEKQGPKKQSIFNMTEYQQSISRKEIPKQKLKPIYFPSQKREEIVKAPFKLSKFSNVSSKLATGGLKS</sequence>
<dbReference type="KEGG" id="cin:100181625"/>
<dbReference type="PANTHER" id="PTHR31097:SF2">
    <property type="entry name" value="CHROMOSOME 7 OPEN READING FRAME 57"/>
    <property type="match status" value="1"/>
</dbReference>
<dbReference type="Ensembl" id="ENSCINT00000026208.2">
    <property type="protein sequence ID" value="ENSCINP00000025962.2"/>
    <property type="gene ID" value="ENSCING00000014325.2"/>
</dbReference>
<dbReference type="Pfam" id="PF17662">
    <property type="entry name" value="DUF5524"/>
    <property type="match status" value="1"/>
</dbReference>
<gene>
    <name evidence="2" type="primary">LOC100181625</name>
</gene>
<dbReference type="GeneID" id="100181625"/>
<dbReference type="Proteomes" id="UP000008144">
    <property type="component" value="Chromosome 9"/>
</dbReference>
<dbReference type="EMBL" id="EAAA01002804">
    <property type="status" value="NOT_ANNOTATED_CDS"/>
    <property type="molecule type" value="Genomic_DNA"/>
</dbReference>
<evidence type="ECO:0000313" key="3">
    <source>
        <dbReference type="Proteomes" id="UP000008144"/>
    </source>
</evidence>
<evidence type="ECO:0000256" key="1">
    <source>
        <dbReference type="SAM" id="MobiDB-lite"/>
    </source>
</evidence>
<reference evidence="2" key="2">
    <citation type="journal article" date="2008" name="Genome Biol.">
        <title>Improved genome assembly and evidence-based global gene model set for the chordate Ciona intestinalis: new insight into intron and operon populations.</title>
        <authorList>
            <person name="Satou Y."/>
            <person name="Mineta K."/>
            <person name="Ogasawara M."/>
            <person name="Sasakura Y."/>
            <person name="Shoguchi E."/>
            <person name="Ueno K."/>
            <person name="Yamada L."/>
            <person name="Matsumoto J."/>
            <person name="Wasserscheid J."/>
            <person name="Dewar K."/>
            <person name="Wiley G.B."/>
            <person name="Macmil S.L."/>
            <person name="Roe B.A."/>
            <person name="Zeller R.W."/>
            <person name="Hastings K.E."/>
            <person name="Lemaire P."/>
            <person name="Lindquist E."/>
            <person name="Endo T."/>
            <person name="Hotta K."/>
            <person name="Inaba K."/>
        </authorList>
    </citation>
    <scope>NUCLEOTIDE SEQUENCE [LARGE SCALE GENOMIC DNA]</scope>
    <source>
        <strain evidence="2">wild type</strain>
    </source>
</reference>
<feature type="region of interest" description="Disordered" evidence="1">
    <location>
        <begin position="16"/>
        <end position="38"/>
    </location>
</feature>
<dbReference type="PANTHER" id="PTHR31097">
    <property type="entry name" value="SI:DKEY-276J7.1"/>
    <property type="match status" value="1"/>
</dbReference>
<dbReference type="RefSeq" id="XP_002126267.1">
    <property type="nucleotide sequence ID" value="XM_002126231.4"/>
</dbReference>
<dbReference type="STRING" id="7719.ENSCINP00000025962"/>
<dbReference type="AlphaFoldDB" id="F6TZP7"/>
<reference evidence="2" key="3">
    <citation type="submission" date="2025-08" db="UniProtKB">
        <authorList>
            <consortium name="Ensembl"/>
        </authorList>
    </citation>
    <scope>IDENTIFICATION</scope>
</reference>
<dbReference type="HOGENOM" id="CLU_931667_0_0_1"/>
<reference evidence="3" key="1">
    <citation type="journal article" date="2002" name="Science">
        <title>The draft genome of Ciona intestinalis: insights into chordate and vertebrate origins.</title>
        <authorList>
            <person name="Dehal P."/>
            <person name="Satou Y."/>
            <person name="Campbell R.K."/>
            <person name="Chapman J."/>
            <person name="Degnan B."/>
            <person name="De Tomaso A."/>
            <person name="Davidson B."/>
            <person name="Di Gregorio A."/>
            <person name="Gelpke M."/>
            <person name="Goodstein D.M."/>
            <person name="Harafuji N."/>
            <person name="Hastings K.E."/>
            <person name="Ho I."/>
            <person name="Hotta K."/>
            <person name="Huang W."/>
            <person name="Kawashima T."/>
            <person name="Lemaire P."/>
            <person name="Martinez D."/>
            <person name="Meinertzhagen I.A."/>
            <person name="Necula S."/>
            <person name="Nonaka M."/>
            <person name="Putnam N."/>
            <person name="Rash S."/>
            <person name="Saiga H."/>
            <person name="Satake M."/>
            <person name="Terry A."/>
            <person name="Yamada L."/>
            <person name="Wang H.G."/>
            <person name="Awazu S."/>
            <person name="Azumi K."/>
            <person name="Boore J."/>
            <person name="Branno M."/>
            <person name="Chin-Bow S."/>
            <person name="DeSantis R."/>
            <person name="Doyle S."/>
            <person name="Francino P."/>
            <person name="Keys D.N."/>
            <person name="Haga S."/>
            <person name="Hayashi H."/>
            <person name="Hino K."/>
            <person name="Imai K.S."/>
            <person name="Inaba K."/>
            <person name="Kano S."/>
            <person name="Kobayashi K."/>
            <person name="Kobayashi M."/>
            <person name="Lee B.I."/>
            <person name="Makabe K.W."/>
            <person name="Manohar C."/>
            <person name="Matassi G."/>
            <person name="Medina M."/>
            <person name="Mochizuki Y."/>
            <person name="Mount S."/>
            <person name="Morishita T."/>
            <person name="Miura S."/>
            <person name="Nakayama A."/>
            <person name="Nishizaka S."/>
            <person name="Nomoto H."/>
            <person name="Ohta F."/>
            <person name="Oishi K."/>
            <person name="Rigoutsos I."/>
            <person name="Sano M."/>
            <person name="Sasaki A."/>
            <person name="Sasakura Y."/>
            <person name="Shoguchi E."/>
            <person name="Shin-i T."/>
            <person name="Spagnuolo A."/>
            <person name="Stainier D."/>
            <person name="Suzuki M.M."/>
            <person name="Tassy O."/>
            <person name="Takatori N."/>
            <person name="Tokuoka M."/>
            <person name="Yagi K."/>
            <person name="Yoshizaki F."/>
            <person name="Wada S."/>
            <person name="Zhang C."/>
            <person name="Hyatt P.D."/>
            <person name="Larimer F."/>
            <person name="Detter C."/>
            <person name="Doggett N."/>
            <person name="Glavina T."/>
            <person name="Hawkins T."/>
            <person name="Richardson P."/>
            <person name="Lucas S."/>
            <person name="Kohara Y."/>
            <person name="Levine M."/>
            <person name="Satoh N."/>
            <person name="Rokhsar D.S."/>
        </authorList>
    </citation>
    <scope>NUCLEOTIDE SEQUENCE [LARGE SCALE GENOMIC DNA]</scope>
</reference>
<dbReference type="OrthoDB" id="10012494at2759"/>
<dbReference type="InterPro" id="IPR040247">
    <property type="entry name" value="DUF5524"/>
</dbReference>
<accession>A0A1W2WCU8</accession>
<feature type="region of interest" description="Disordered" evidence="1">
    <location>
        <begin position="216"/>
        <end position="235"/>
    </location>
</feature>